<evidence type="ECO:0000313" key="9">
    <source>
        <dbReference type="EMBL" id="CEO88871.1"/>
    </source>
</evidence>
<dbReference type="NCBIfam" id="TIGR01910">
    <property type="entry name" value="DapE-ArgE"/>
    <property type="match status" value="1"/>
</dbReference>
<keyword evidence="4" id="KW-0479">Metal-binding</keyword>
<keyword evidence="10" id="KW-1185">Reference proteome</keyword>
<dbReference type="Pfam" id="PF01546">
    <property type="entry name" value="Peptidase_M20"/>
    <property type="match status" value="1"/>
</dbReference>
<sequence length="417" mass="45953">MKTILENGVGVVNIREDIAGVVESLRPEMVKFLVDLCSIPAVNPSFGGEGEYRRATWLANFLEEHDLPVQIMEVDDQSVPEGKRLNLVSRLRGSGEQGTLWIAAHMDTVAAGDMNTWETDPFSPVVRDGRIYGRGVEDNGQAIACMVYSLITLKRLGLQPKKDLGLLFVSDEEAGSTYGLKFLAEEGLFKPEDEALVPDAGCADGSFIEVAEKSILWCRFTVVGKETHASRPHCGINAGWVGSLFAVELIETMRRKYRDRDDLFDPPFSTFELTQKFANVSSPNVVPGKDVFTVDFRILPSWKLDAVVSDIDQLVTKYEYEHQVEINYDFPQRVDAPLPTSPESAVVKNLSDSLKQRGLSPKIGGIGGGTCAAILREMGIPAVVWSTLDELAHQPNEYAIIDNLVEDTKTFIALSLA</sequence>
<dbReference type="GO" id="GO:0046872">
    <property type="term" value="F:metal ion binding"/>
    <property type="evidence" value="ECO:0007669"/>
    <property type="project" value="UniProtKB-KW"/>
</dbReference>
<comment type="cofactor">
    <cofactor evidence="2">
        <name>Zn(2+)</name>
        <dbReference type="ChEBI" id="CHEBI:29105"/>
    </cofactor>
</comment>
<dbReference type="RefSeq" id="WP_198142271.1">
    <property type="nucleotide sequence ID" value="NZ_CDRZ01000212.1"/>
</dbReference>
<dbReference type="InterPro" id="IPR050072">
    <property type="entry name" value="Peptidase_M20A"/>
</dbReference>
<dbReference type="InterPro" id="IPR002933">
    <property type="entry name" value="Peptidase_M20"/>
</dbReference>
<keyword evidence="7" id="KW-0170">Cobalt</keyword>
<keyword evidence="6" id="KW-0862">Zinc</keyword>
<keyword evidence="5" id="KW-0378">Hydrolase</keyword>
<evidence type="ECO:0000256" key="1">
    <source>
        <dbReference type="ARBA" id="ARBA00001941"/>
    </source>
</evidence>
<dbReference type="NCBIfam" id="NF010589">
    <property type="entry name" value="PRK13983.1"/>
    <property type="match status" value="1"/>
</dbReference>
<evidence type="ECO:0000256" key="6">
    <source>
        <dbReference type="ARBA" id="ARBA00022833"/>
    </source>
</evidence>
<evidence type="ECO:0000259" key="8">
    <source>
        <dbReference type="Pfam" id="PF07687"/>
    </source>
</evidence>
<evidence type="ECO:0000256" key="4">
    <source>
        <dbReference type="ARBA" id="ARBA00022723"/>
    </source>
</evidence>
<proteinExistence type="inferred from homology"/>
<feature type="domain" description="Peptidase M20 dimerisation" evidence="8">
    <location>
        <begin position="210"/>
        <end position="320"/>
    </location>
</feature>
<evidence type="ECO:0000256" key="5">
    <source>
        <dbReference type="ARBA" id="ARBA00022801"/>
    </source>
</evidence>
<dbReference type="Gene3D" id="3.30.70.360">
    <property type="match status" value="1"/>
</dbReference>
<dbReference type="PANTHER" id="PTHR43808">
    <property type="entry name" value="ACETYLORNITHINE DEACETYLASE"/>
    <property type="match status" value="1"/>
</dbReference>
<accession>A0A0B7MLP0</accession>
<dbReference type="InterPro" id="IPR010182">
    <property type="entry name" value="ArgE/DapE"/>
</dbReference>
<dbReference type="Proteomes" id="UP000046155">
    <property type="component" value="Unassembled WGS sequence"/>
</dbReference>
<protein>
    <submittedName>
        <fullName evidence="9">Succinyl-diaminopimelate desuccinylase</fullName>
    </submittedName>
</protein>
<dbReference type="SUPFAM" id="SSF55031">
    <property type="entry name" value="Bacterial exopeptidase dimerisation domain"/>
    <property type="match status" value="1"/>
</dbReference>
<dbReference type="InterPro" id="IPR036264">
    <property type="entry name" value="Bact_exopeptidase_dim_dom"/>
</dbReference>
<gene>
    <name evidence="9" type="ORF">SSCH_290016</name>
</gene>
<evidence type="ECO:0000313" key="10">
    <source>
        <dbReference type="Proteomes" id="UP000046155"/>
    </source>
</evidence>
<dbReference type="InterPro" id="IPR011650">
    <property type="entry name" value="Peptidase_M20_dimer"/>
</dbReference>
<dbReference type="Gene3D" id="3.40.630.10">
    <property type="entry name" value="Zn peptidases"/>
    <property type="match status" value="2"/>
</dbReference>
<dbReference type="PANTHER" id="PTHR43808:SF32">
    <property type="entry name" value="ARGE_DAPE-RELATED DEACYLASE"/>
    <property type="match status" value="1"/>
</dbReference>
<dbReference type="AlphaFoldDB" id="A0A0B7MLP0"/>
<dbReference type="EMBL" id="CDRZ01000212">
    <property type="protein sequence ID" value="CEO88871.1"/>
    <property type="molecule type" value="Genomic_DNA"/>
</dbReference>
<evidence type="ECO:0000256" key="3">
    <source>
        <dbReference type="ARBA" id="ARBA00006247"/>
    </source>
</evidence>
<dbReference type="GO" id="GO:0016787">
    <property type="term" value="F:hydrolase activity"/>
    <property type="evidence" value="ECO:0007669"/>
    <property type="project" value="UniProtKB-KW"/>
</dbReference>
<organism evidence="9 10">
    <name type="scientific">Syntrophaceticus schinkii</name>
    <dbReference type="NCBI Taxonomy" id="499207"/>
    <lineage>
        <taxon>Bacteria</taxon>
        <taxon>Bacillati</taxon>
        <taxon>Bacillota</taxon>
        <taxon>Clostridia</taxon>
        <taxon>Thermoanaerobacterales</taxon>
        <taxon>Thermoanaerobacterales Family III. Incertae Sedis</taxon>
        <taxon>Syntrophaceticus</taxon>
    </lineage>
</organism>
<comment type="similarity">
    <text evidence="3">Belongs to the peptidase M20A family.</text>
</comment>
<evidence type="ECO:0000256" key="2">
    <source>
        <dbReference type="ARBA" id="ARBA00001947"/>
    </source>
</evidence>
<dbReference type="SUPFAM" id="SSF53187">
    <property type="entry name" value="Zn-dependent exopeptidases"/>
    <property type="match status" value="1"/>
</dbReference>
<comment type="cofactor">
    <cofactor evidence="1">
        <name>Co(2+)</name>
        <dbReference type="ChEBI" id="CHEBI:48828"/>
    </cofactor>
</comment>
<dbReference type="Pfam" id="PF07687">
    <property type="entry name" value="M20_dimer"/>
    <property type="match status" value="1"/>
</dbReference>
<evidence type="ECO:0000256" key="7">
    <source>
        <dbReference type="ARBA" id="ARBA00023285"/>
    </source>
</evidence>
<reference evidence="10" key="1">
    <citation type="submission" date="2015-01" db="EMBL/GenBank/DDBJ databases">
        <authorList>
            <person name="Manzoor Shahid"/>
            <person name="Zubair Saima"/>
        </authorList>
    </citation>
    <scope>NUCLEOTIDE SEQUENCE [LARGE SCALE GENOMIC DNA]</scope>
    <source>
        <strain evidence="10">Sp3</strain>
    </source>
</reference>
<name>A0A0B7MLP0_9FIRM</name>